<gene>
    <name evidence="1" type="ORF">Xinn_01440</name>
    <name evidence="2" type="ORF">XIS1_1310025</name>
</gene>
<evidence type="ECO:0000313" key="2">
    <source>
        <dbReference type="EMBL" id="SIP72012.1"/>
    </source>
</evidence>
<reference evidence="3" key="2">
    <citation type="submission" date="2016-12" db="EMBL/GenBank/DDBJ databases">
        <authorList>
            <person name="Gaudriault S."/>
        </authorList>
    </citation>
    <scope>NUCLEOTIDE SEQUENCE [LARGE SCALE GENOMIC DNA]</scope>
    <source>
        <strain evidence="3">HGB1681 (deposited as PTA-6826 in the American Type Culture Collection)</strain>
    </source>
</reference>
<organism evidence="2 3">
    <name type="scientific">Xenorhabdus innexi</name>
    <dbReference type="NCBI Taxonomy" id="290109"/>
    <lineage>
        <taxon>Bacteria</taxon>
        <taxon>Pseudomonadati</taxon>
        <taxon>Pseudomonadota</taxon>
        <taxon>Gammaproteobacteria</taxon>
        <taxon>Enterobacterales</taxon>
        <taxon>Morganellaceae</taxon>
        <taxon>Xenorhabdus</taxon>
    </lineage>
</organism>
<dbReference type="AlphaFoldDB" id="A0A1N6MT59"/>
<name>A0A1N6MT59_9GAMM</name>
<accession>A0A1N6MT59</accession>
<proteinExistence type="predicted"/>
<dbReference type="EMBL" id="NIBU01000012">
    <property type="protein sequence ID" value="PHM36667.1"/>
    <property type="molecule type" value="Genomic_DNA"/>
</dbReference>
<sequence length="242" mass="29001">MPFSSDKFRKKFYQGDMVFGLNSARNKYVINGDIDTFKEAKIQFNSKDCQPVIIDDYLTPADKKEMKEFLNNYNNSWSNGEEQNNDYDRMINYKRQFNKTKKNVYKTYQKDFFYHLKKHDKYRTVVSDHSDYTPKTIGRKCKGGLWWIGISVSEVIRDVHIHFLLDDIDMDKVINKLDENITGKELRWLFRHRHNSNIAQKVQFWKDNTPVLPPWKTEPSAWFEYSTPIDYSDVFSRLFNLP</sequence>
<dbReference type="Proteomes" id="UP000196435">
    <property type="component" value="Unassembled WGS sequence"/>
</dbReference>
<evidence type="ECO:0000313" key="4">
    <source>
        <dbReference type="Proteomes" id="UP000224871"/>
    </source>
</evidence>
<dbReference type="RefSeq" id="WP_086955272.1">
    <property type="nucleotide sequence ID" value="NZ_CAWNQC010000024.1"/>
</dbReference>
<dbReference type="OrthoDB" id="8451383at2"/>
<reference evidence="1 4" key="3">
    <citation type="journal article" date="2017" name="Nat. Microbiol.">
        <title>Natural product diversity associated with the nematode symbionts Photorhabdus and Xenorhabdus.</title>
        <authorList>
            <person name="Tobias N.J."/>
            <person name="Wolff H."/>
            <person name="Djahanschiri B."/>
            <person name="Grundmann F."/>
            <person name="Kronenwerth M."/>
            <person name="Shi Y.M."/>
            <person name="Simonyi S."/>
            <person name="Grun P."/>
            <person name="Shapiro-Ilan D."/>
            <person name="Pidot S.J."/>
            <person name="Stinear T.P."/>
            <person name="Ebersberger I."/>
            <person name="Bode H.B."/>
        </authorList>
    </citation>
    <scope>NUCLEOTIDE SEQUENCE [LARGE SCALE GENOMIC DNA]</scope>
    <source>
        <strain evidence="1 4">DSM 16336</strain>
    </source>
</reference>
<keyword evidence="4" id="KW-1185">Reference proteome</keyword>
<dbReference type="Proteomes" id="UP000224871">
    <property type="component" value="Unassembled WGS sequence"/>
</dbReference>
<reference evidence="2" key="1">
    <citation type="submission" date="2016-12" db="EMBL/GenBank/DDBJ databases">
        <authorList>
            <person name="Song W.-J."/>
            <person name="Kurnit D.M."/>
        </authorList>
    </citation>
    <scope>NUCLEOTIDE SEQUENCE [LARGE SCALE GENOMIC DNA]</scope>
    <source>
        <strain evidence="2">HGB1681</strain>
    </source>
</reference>
<evidence type="ECO:0000313" key="1">
    <source>
        <dbReference type="EMBL" id="PHM36667.1"/>
    </source>
</evidence>
<dbReference type="EMBL" id="FTLG01000037">
    <property type="protein sequence ID" value="SIP72012.1"/>
    <property type="molecule type" value="Genomic_DNA"/>
</dbReference>
<evidence type="ECO:0000313" key="3">
    <source>
        <dbReference type="Proteomes" id="UP000196435"/>
    </source>
</evidence>
<protein>
    <submittedName>
        <fullName evidence="1">T3SS effector EspK</fullName>
    </submittedName>
</protein>